<organism evidence="2 3">
    <name type="scientific">Candidatus Schekmanbacteria bacterium RBG_16_38_10</name>
    <dbReference type="NCBI Taxonomy" id="1817879"/>
    <lineage>
        <taxon>Bacteria</taxon>
        <taxon>Candidatus Schekmaniibacteriota</taxon>
    </lineage>
</organism>
<name>A0A1F7RY40_9BACT</name>
<comment type="caution">
    <text evidence="2">The sequence shown here is derived from an EMBL/GenBank/DDBJ whole genome shotgun (WGS) entry which is preliminary data.</text>
</comment>
<accession>A0A1F7RY40</accession>
<dbReference type="Proteomes" id="UP000178797">
    <property type="component" value="Unassembled WGS sequence"/>
</dbReference>
<dbReference type="AlphaFoldDB" id="A0A1F7RY40"/>
<feature type="region of interest" description="Disordered" evidence="1">
    <location>
        <begin position="340"/>
        <end position="375"/>
    </location>
</feature>
<evidence type="ECO:0000256" key="1">
    <source>
        <dbReference type="SAM" id="MobiDB-lite"/>
    </source>
</evidence>
<sequence>MQDEAEATSEKFSKQVHYYCIKGAKQVHLYWAEEKELPYKYLAWKKVSGRALGRGVAEEGEEAQVWTNDAVQKKYAALELSGKIILKTNSKKIGNNVMTDMDNGHIVVLEDGKDLNTVNLINGAMPQFTETIQEWWSQYERATSSYDAVRGETPPSGQPYRLQALVSQTGSSHFDYRREEWGIFLKELFYDWVFPYVQKRLNKAHILASDFTPEELMKLDESFATHEANQFIMDKVLSGQIVSKEEFLIAKDSYMQFIGKGGKRRFLDIPDDYYKDMKAKLTINITGEQKNKQVMLETLTNVLQTVAANPIIMQDNNLMTIFNKILEMSGVSPLSLSKGGMAMQQQGMQPQQGMQQSPQPLGQAGIKAVQPQAVQ</sequence>
<evidence type="ECO:0000313" key="2">
    <source>
        <dbReference type="EMBL" id="OGL46462.1"/>
    </source>
</evidence>
<evidence type="ECO:0000313" key="3">
    <source>
        <dbReference type="Proteomes" id="UP000178797"/>
    </source>
</evidence>
<dbReference type="EMBL" id="MGDE01000087">
    <property type="protein sequence ID" value="OGL46462.1"/>
    <property type="molecule type" value="Genomic_DNA"/>
</dbReference>
<feature type="compositionally biased region" description="Low complexity" evidence="1">
    <location>
        <begin position="340"/>
        <end position="363"/>
    </location>
</feature>
<proteinExistence type="predicted"/>
<protein>
    <submittedName>
        <fullName evidence="2">Uncharacterized protein</fullName>
    </submittedName>
</protein>
<gene>
    <name evidence="2" type="ORF">A2W05_07095</name>
</gene>
<reference evidence="2 3" key="1">
    <citation type="journal article" date="2016" name="Nat. Commun.">
        <title>Thousands of microbial genomes shed light on interconnected biogeochemical processes in an aquifer system.</title>
        <authorList>
            <person name="Anantharaman K."/>
            <person name="Brown C.T."/>
            <person name="Hug L.A."/>
            <person name="Sharon I."/>
            <person name="Castelle C.J."/>
            <person name="Probst A.J."/>
            <person name="Thomas B.C."/>
            <person name="Singh A."/>
            <person name="Wilkins M.J."/>
            <person name="Karaoz U."/>
            <person name="Brodie E.L."/>
            <person name="Williams K.H."/>
            <person name="Hubbard S.S."/>
            <person name="Banfield J.F."/>
        </authorList>
    </citation>
    <scope>NUCLEOTIDE SEQUENCE [LARGE SCALE GENOMIC DNA]</scope>
</reference>